<evidence type="ECO:0000256" key="2">
    <source>
        <dbReference type="ARBA" id="ARBA00004191"/>
    </source>
</evidence>
<feature type="signal peptide" evidence="20">
    <location>
        <begin position="1"/>
        <end position="19"/>
    </location>
</feature>
<dbReference type="GO" id="GO:0071555">
    <property type="term" value="P:cell wall organization"/>
    <property type="evidence" value="ECO:0007669"/>
    <property type="project" value="UniProtKB-KW"/>
</dbReference>
<keyword evidence="14" id="KW-0961">Cell wall biogenesis/degradation</keyword>
<dbReference type="InterPro" id="IPR000490">
    <property type="entry name" value="Glyco_hydro_17"/>
</dbReference>
<keyword evidence="22" id="KW-1185">Reference proteome</keyword>
<name>A0A8H7QWZ7_9FUNG</name>
<dbReference type="InterPro" id="IPR050732">
    <property type="entry name" value="Beta-glucan_modifiers"/>
</dbReference>
<accession>A0A8H7QWZ7</accession>
<dbReference type="Proteomes" id="UP000603453">
    <property type="component" value="Unassembled WGS sequence"/>
</dbReference>
<dbReference type="OrthoDB" id="77201at2759"/>
<evidence type="ECO:0000256" key="17">
    <source>
        <dbReference type="ARBA" id="ARBA00042373"/>
    </source>
</evidence>
<keyword evidence="15" id="KW-0624">Polysaccharide degradation</keyword>
<evidence type="ECO:0000256" key="5">
    <source>
        <dbReference type="ARBA" id="ARBA00012780"/>
    </source>
</evidence>
<sequence>MLKKLVLLLTVGISTLVTAATPGTYFYGLNYGINSNACPSYEQIKGDFEKIQLYTNRVRTFSMSVCNQGALALQAANELGMNIYLGMWIDTPATFEAEMAALTNVMQSGASFDKVDAIIVGSEVLYRKDTDENTLADYIKKVGQLVRPKGIQVTTADVYYEFPPVVVAELDFLMMNAFPYWEGVTVENGATTLIEHFNSAVLGKSLGKPVRISETGWPSSGPNFGASIASPENEKLYLSNALCLTRKNNIDMIYFSAFDEPYKAGVEAHWGIMNPDGTLKTDLSTSLFANPTC</sequence>
<keyword evidence="7" id="KW-0134">Cell wall</keyword>
<dbReference type="EC" id="3.2.1.39" evidence="5"/>
<dbReference type="GO" id="GO:0042973">
    <property type="term" value="F:glucan endo-1,3-beta-D-glucosidase activity"/>
    <property type="evidence" value="ECO:0007669"/>
    <property type="project" value="UniProtKB-EC"/>
</dbReference>
<evidence type="ECO:0000256" key="12">
    <source>
        <dbReference type="ARBA" id="ARBA00023180"/>
    </source>
</evidence>
<evidence type="ECO:0000256" key="19">
    <source>
        <dbReference type="RuleBase" id="RU004335"/>
    </source>
</evidence>
<keyword evidence="6" id="KW-1003">Cell membrane</keyword>
<proteinExistence type="inferred from homology"/>
<dbReference type="InterPro" id="IPR017853">
    <property type="entry name" value="GH"/>
</dbReference>
<comment type="caution">
    <text evidence="21">The sequence shown here is derived from an EMBL/GenBank/DDBJ whole genome shotgun (WGS) entry which is preliminary data.</text>
</comment>
<evidence type="ECO:0000256" key="13">
    <source>
        <dbReference type="ARBA" id="ARBA00023277"/>
    </source>
</evidence>
<dbReference type="SUPFAM" id="SSF51445">
    <property type="entry name" value="(Trans)glycosidases"/>
    <property type="match status" value="1"/>
</dbReference>
<evidence type="ECO:0000256" key="6">
    <source>
        <dbReference type="ARBA" id="ARBA00022475"/>
    </source>
</evidence>
<evidence type="ECO:0000256" key="1">
    <source>
        <dbReference type="ARBA" id="ARBA00000382"/>
    </source>
</evidence>
<dbReference type="GO" id="GO:0009277">
    <property type="term" value="C:fungal-type cell wall"/>
    <property type="evidence" value="ECO:0007669"/>
    <property type="project" value="TreeGrafter"/>
</dbReference>
<protein>
    <recommendedName>
        <fullName evidence="5">glucan endo-1,3-beta-D-glucosidase</fullName>
        <ecNumber evidence="5">3.2.1.39</ecNumber>
    </recommendedName>
    <alternativeName>
        <fullName evidence="18">Endo-1,3-beta-glucanase btgC</fullName>
    </alternativeName>
    <alternativeName>
        <fullName evidence="17">Laminarinase btgC</fullName>
    </alternativeName>
</protein>
<comment type="catalytic activity">
    <reaction evidence="1">
        <text>Hydrolysis of (1-&gt;3)-beta-D-glucosidic linkages in (1-&gt;3)-beta-D-glucans.</text>
        <dbReference type="EC" id="3.2.1.39"/>
    </reaction>
</comment>
<organism evidence="21 22">
    <name type="scientific">Mucor saturninus</name>
    <dbReference type="NCBI Taxonomy" id="64648"/>
    <lineage>
        <taxon>Eukaryota</taxon>
        <taxon>Fungi</taxon>
        <taxon>Fungi incertae sedis</taxon>
        <taxon>Mucoromycota</taxon>
        <taxon>Mucoromycotina</taxon>
        <taxon>Mucoromycetes</taxon>
        <taxon>Mucorales</taxon>
        <taxon>Mucorineae</taxon>
        <taxon>Mucoraceae</taxon>
        <taxon>Mucor</taxon>
    </lineage>
</organism>
<dbReference type="GO" id="GO:0005576">
    <property type="term" value="C:extracellular region"/>
    <property type="evidence" value="ECO:0007669"/>
    <property type="project" value="TreeGrafter"/>
</dbReference>
<evidence type="ECO:0000313" key="21">
    <source>
        <dbReference type="EMBL" id="KAG2200354.1"/>
    </source>
</evidence>
<evidence type="ECO:0000256" key="16">
    <source>
        <dbReference type="ARBA" id="ARBA00037649"/>
    </source>
</evidence>
<evidence type="ECO:0000256" key="15">
    <source>
        <dbReference type="ARBA" id="ARBA00023326"/>
    </source>
</evidence>
<evidence type="ECO:0000256" key="11">
    <source>
        <dbReference type="ARBA" id="ARBA00023136"/>
    </source>
</evidence>
<evidence type="ECO:0000313" key="22">
    <source>
        <dbReference type="Proteomes" id="UP000603453"/>
    </source>
</evidence>
<evidence type="ECO:0000256" key="18">
    <source>
        <dbReference type="ARBA" id="ARBA00043078"/>
    </source>
</evidence>
<keyword evidence="10" id="KW-0378">Hydrolase</keyword>
<feature type="chain" id="PRO_5034287075" description="glucan endo-1,3-beta-D-glucosidase" evidence="20">
    <location>
        <begin position="20"/>
        <end position="293"/>
    </location>
</feature>
<evidence type="ECO:0000256" key="20">
    <source>
        <dbReference type="SAM" id="SignalP"/>
    </source>
</evidence>
<evidence type="ECO:0000256" key="10">
    <source>
        <dbReference type="ARBA" id="ARBA00022801"/>
    </source>
</evidence>
<evidence type="ECO:0000256" key="8">
    <source>
        <dbReference type="ARBA" id="ARBA00022525"/>
    </source>
</evidence>
<evidence type="ECO:0000256" key="4">
    <source>
        <dbReference type="ARBA" id="ARBA00008773"/>
    </source>
</evidence>
<dbReference type="GO" id="GO:0005886">
    <property type="term" value="C:plasma membrane"/>
    <property type="evidence" value="ECO:0007669"/>
    <property type="project" value="UniProtKB-SubCell"/>
</dbReference>
<keyword evidence="13" id="KW-0119">Carbohydrate metabolism</keyword>
<evidence type="ECO:0000256" key="7">
    <source>
        <dbReference type="ARBA" id="ARBA00022512"/>
    </source>
</evidence>
<keyword evidence="11" id="KW-0472">Membrane</keyword>
<keyword evidence="12" id="KW-0325">Glycoprotein</keyword>
<reference evidence="21" key="1">
    <citation type="submission" date="2020-12" db="EMBL/GenBank/DDBJ databases">
        <title>Metabolic potential, ecology and presence of endohyphal bacteria is reflected in genomic diversity of Mucoromycotina.</title>
        <authorList>
            <person name="Muszewska A."/>
            <person name="Okrasinska A."/>
            <person name="Steczkiewicz K."/>
            <person name="Drgas O."/>
            <person name="Orlowska M."/>
            <person name="Perlinska-Lenart U."/>
            <person name="Aleksandrzak-Piekarczyk T."/>
            <person name="Szatraj K."/>
            <person name="Zielenkiewicz U."/>
            <person name="Pilsyk S."/>
            <person name="Malc E."/>
            <person name="Mieczkowski P."/>
            <person name="Kruszewska J.S."/>
            <person name="Biernat P."/>
            <person name="Pawlowska J."/>
        </authorList>
    </citation>
    <scope>NUCLEOTIDE SEQUENCE</scope>
    <source>
        <strain evidence="21">WA0000017839</strain>
    </source>
</reference>
<evidence type="ECO:0000256" key="3">
    <source>
        <dbReference type="ARBA" id="ARBA00004401"/>
    </source>
</evidence>
<dbReference type="GO" id="GO:0000272">
    <property type="term" value="P:polysaccharide catabolic process"/>
    <property type="evidence" value="ECO:0007669"/>
    <property type="project" value="UniProtKB-KW"/>
</dbReference>
<keyword evidence="8" id="KW-0964">Secreted</keyword>
<dbReference type="Gene3D" id="3.20.20.80">
    <property type="entry name" value="Glycosidases"/>
    <property type="match status" value="1"/>
</dbReference>
<dbReference type="GO" id="GO:0009986">
    <property type="term" value="C:cell surface"/>
    <property type="evidence" value="ECO:0007669"/>
    <property type="project" value="TreeGrafter"/>
</dbReference>
<comment type="function">
    <text evidence="16">Glucanases play a role in cell expansion during growth, in cell-cell fusion during mating, and in spore release during sporulation. This enzyme may be involved in beta-glucan degradation. Active on laminarin and lichenan.</text>
</comment>
<keyword evidence="9 20" id="KW-0732">Signal</keyword>
<dbReference type="Pfam" id="PF00332">
    <property type="entry name" value="Glyco_hydro_17"/>
    <property type="match status" value="1"/>
</dbReference>
<dbReference type="AlphaFoldDB" id="A0A8H7QWZ7"/>
<comment type="subcellular location">
    <subcellularLocation>
        <location evidence="3">Cell membrane</location>
        <topology evidence="3">Single-pass type II membrane protein</topology>
    </subcellularLocation>
    <subcellularLocation>
        <location evidence="2">Secreted</location>
        <location evidence="2">Cell wall</location>
    </subcellularLocation>
</comment>
<evidence type="ECO:0000256" key="14">
    <source>
        <dbReference type="ARBA" id="ARBA00023316"/>
    </source>
</evidence>
<dbReference type="PANTHER" id="PTHR16631">
    <property type="entry name" value="GLUCAN 1,3-BETA-GLUCOSIDASE"/>
    <property type="match status" value="1"/>
</dbReference>
<dbReference type="EMBL" id="JAEPRD010000084">
    <property type="protein sequence ID" value="KAG2200354.1"/>
    <property type="molecule type" value="Genomic_DNA"/>
</dbReference>
<evidence type="ECO:0000256" key="9">
    <source>
        <dbReference type="ARBA" id="ARBA00022729"/>
    </source>
</evidence>
<gene>
    <name evidence="21" type="ORF">INT47_002268</name>
</gene>
<comment type="similarity">
    <text evidence="4 19">Belongs to the glycosyl hydrolase 17 family.</text>
</comment>
<dbReference type="PANTHER" id="PTHR16631:SF17">
    <property type="entry name" value="GLUCAN ENDO-1,3-BETA-GLUCOSIDASE BTGC"/>
    <property type="match status" value="1"/>
</dbReference>